<protein>
    <submittedName>
        <fullName evidence="1">Uncharacterized protein</fullName>
    </submittedName>
</protein>
<gene>
    <name evidence="1" type="ORF">GCM10010121_057150</name>
</gene>
<evidence type="ECO:0000313" key="2">
    <source>
        <dbReference type="Proteomes" id="UP000657574"/>
    </source>
</evidence>
<name>A0A917L1T4_9ACTN</name>
<dbReference type="Proteomes" id="UP000657574">
    <property type="component" value="Unassembled WGS sequence"/>
</dbReference>
<comment type="caution">
    <text evidence="1">The sequence shown here is derived from an EMBL/GenBank/DDBJ whole genome shotgun (WGS) entry which is preliminary data.</text>
</comment>
<dbReference type="RefSeq" id="WP_308429013.1">
    <property type="nucleotide sequence ID" value="NZ_BMQA01000022.1"/>
</dbReference>
<dbReference type="AlphaFoldDB" id="A0A917L1T4"/>
<reference evidence="1" key="1">
    <citation type="journal article" date="2014" name="Int. J. Syst. Evol. Microbiol.">
        <title>Complete genome sequence of Corynebacterium casei LMG S-19264T (=DSM 44701T), isolated from a smear-ripened cheese.</title>
        <authorList>
            <consortium name="US DOE Joint Genome Institute (JGI-PGF)"/>
            <person name="Walter F."/>
            <person name="Albersmeier A."/>
            <person name="Kalinowski J."/>
            <person name="Ruckert C."/>
        </authorList>
    </citation>
    <scope>NUCLEOTIDE SEQUENCE</scope>
    <source>
        <strain evidence="1">JCM 3086</strain>
    </source>
</reference>
<proteinExistence type="predicted"/>
<organism evidence="1 2">
    <name type="scientific">Streptomyces brasiliensis</name>
    <dbReference type="NCBI Taxonomy" id="1954"/>
    <lineage>
        <taxon>Bacteria</taxon>
        <taxon>Bacillati</taxon>
        <taxon>Actinomycetota</taxon>
        <taxon>Actinomycetes</taxon>
        <taxon>Kitasatosporales</taxon>
        <taxon>Streptomycetaceae</taxon>
        <taxon>Streptomyces</taxon>
    </lineage>
</organism>
<accession>A0A917L1T4</accession>
<evidence type="ECO:0000313" key="1">
    <source>
        <dbReference type="EMBL" id="GGJ38593.1"/>
    </source>
</evidence>
<dbReference type="InterPro" id="IPR046828">
    <property type="entry name" value="RepSA"/>
</dbReference>
<sequence length="110" mass="12660">MPRCWRLGGLVELERLRMRTWAHSLGYRGHILTKSRRYSTTYGALREERAEYRRDDVEPTDSPDVITESNWRYVGSGYTPGESDIAVGIAEDHAMSSQLAREAREEGWLA</sequence>
<dbReference type="Pfam" id="PF20199">
    <property type="entry name" value="RepSA"/>
    <property type="match status" value="1"/>
</dbReference>
<keyword evidence="2" id="KW-1185">Reference proteome</keyword>
<reference evidence="1" key="2">
    <citation type="submission" date="2020-09" db="EMBL/GenBank/DDBJ databases">
        <authorList>
            <person name="Sun Q."/>
            <person name="Ohkuma M."/>
        </authorList>
    </citation>
    <scope>NUCLEOTIDE SEQUENCE</scope>
    <source>
        <strain evidence="1">JCM 3086</strain>
    </source>
</reference>
<dbReference type="EMBL" id="BMQA01000022">
    <property type="protein sequence ID" value="GGJ38593.1"/>
    <property type="molecule type" value="Genomic_DNA"/>
</dbReference>